<dbReference type="InterPro" id="IPR017871">
    <property type="entry name" value="ABC_transporter-like_CS"/>
</dbReference>
<keyword evidence="3" id="KW-0813">Transport</keyword>
<dbReference type="RefSeq" id="WP_164611489.1">
    <property type="nucleotide sequence ID" value="NZ_JAAIKE010000003.1"/>
</dbReference>
<evidence type="ECO:0000256" key="1">
    <source>
        <dbReference type="ARBA" id="ARBA00004417"/>
    </source>
</evidence>
<evidence type="ECO:0000256" key="4">
    <source>
        <dbReference type="ARBA" id="ARBA00022475"/>
    </source>
</evidence>
<evidence type="ECO:0000259" key="8">
    <source>
        <dbReference type="PROSITE" id="PS50893"/>
    </source>
</evidence>
<dbReference type="SMART" id="SM00382">
    <property type="entry name" value="AAA"/>
    <property type="match status" value="1"/>
</dbReference>
<dbReference type="GO" id="GO:0055085">
    <property type="term" value="P:transmembrane transport"/>
    <property type="evidence" value="ECO:0007669"/>
    <property type="project" value="UniProtKB-ARBA"/>
</dbReference>
<keyword evidence="5" id="KW-0547">Nucleotide-binding</keyword>
<dbReference type="Pfam" id="PF08352">
    <property type="entry name" value="oligo_HPY"/>
    <property type="match status" value="1"/>
</dbReference>
<dbReference type="GO" id="GO:0005524">
    <property type="term" value="F:ATP binding"/>
    <property type="evidence" value="ECO:0007669"/>
    <property type="project" value="UniProtKB-KW"/>
</dbReference>
<dbReference type="PANTHER" id="PTHR43297">
    <property type="entry name" value="OLIGOPEPTIDE TRANSPORT ATP-BINDING PROTEIN APPD"/>
    <property type="match status" value="1"/>
</dbReference>
<dbReference type="InterPro" id="IPR027417">
    <property type="entry name" value="P-loop_NTPase"/>
</dbReference>
<organism evidence="9 10">
    <name type="scientific">Pseudotabrizicola algicola</name>
    <dbReference type="NCBI Taxonomy" id="2709381"/>
    <lineage>
        <taxon>Bacteria</taxon>
        <taxon>Pseudomonadati</taxon>
        <taxon>Pseudomonadota</taxon>
        <taxon>Alphaproteobacteria</taxon>
        <taxon>Rhodobacterales</taxon>
        <taxon>Paracoccaceae</taxon>
        <taxon>Pseudotabrizicola</taxon>
    </lineage>
</organism>
<dbReference type="Pfam" id="PF00005">
    <property type="entry name" value="ABC_tran"/>
    <property type="match status" value="1"/>
</dbReference>
<evidence type="ECO:0000256" key="6">
    <source>
        <dbReference type="ARBA" id="ARBA00022840"/>
    </source>
</evidence>
<comment type="subcellular location">
    <subcellularLocation>
        <location evidence="1">Cell inner membrane</location>
        <topology evidence="1">Peripheral membrane protein</topology>
    </subcellularLocation>
</comment>
<gene>
    <name evidence="9" type="ORF">G3572_10370</name>
</gene>
<sequence>MTDRAAPLLEVTDLQTTFSLGRKIDVVAVDGVSFTVNAGETLAIVGESGSGKSVTSLSIMRLLPAGVGRISRGSIKLRGRELTTLSEAEMRGVRGKDIGMIFQEPMTSLNPVHTIGHQIAEVPIRHEGLNRKQAHERAIDLLALVGIPEPRRRADNYPHEMSGGMRQRAMIAMALACQPSLLIADEPTTALDVTIQAQILELMQELQQKLGMAMVFITHDLGVVAELANRVVVMYASQVVETGPVEDIFERPRMPYTAGLMRSIPKLGSSKNKSRLLTIPGQVPALSRLPKGCRFSTRCTYAEPRCTTTQPILEPALPGREVRCLRWKELDFSERMPA</sequence>
<dbReference type="SUPFAM" id="SSF52540">
    <property type="entry name" value="P-loop containing nucleoside triphosphate hydrolases"/>
    <property type="match status" value="1"/>
</dbReference>
<dbReference type="GO" id="GO:0005886">
    <property type="term" value="C:plasma membrane"/>
    <property type="evidence" value="ECO:0007669"/>
    <property type="project" value="UniProtKB-SubCell"/>
</dbReference>
<dbReference type="PANTHER" id="PTHR43297:SF2">
    <property type="entry name" value="DIPEPTIDE TRANSPORT ATP-BINDING PROTEIN DPPD"/>
    <property type="match status" value="1"/>
</dbReference>
<dbReference type="InterPro" id="IPR050388">
    <property type="entry name" value="ABC_Ni/Peptide_Import"/>
</dbReference>
<reference evidence="9 10" key="1">
    <citation type="submission" date="2020-02" db="EMBL/GenBank/DDBJ databases">
        <title>Rhodobacter algicola sp. nov., isolated from microalga culture.</title>
        <authorList>
            <person name="Park C.-Y."/>
        </authorList>
    </citation>
    <scope>NUCLEOTIDE SEQUENCE [LARGE SCALE GENOMIC DNA]</scope>
    <source>
        <strain evidence="9 10">ETT8</strain>
    </source>
</reference>
<dbReference type="GO" id="GO:0015833">
    <property type="term" value="P:peptide transport"/>
    <property type="evidence" value="ECO:0007669"/>
    <property type="project" value="InterPro"/>
</dbReference>
<keyword evidence="4" id="KW-1003">Cell membrane</keyword>
<dbReference type="CDD" id="cd03257">
    <property type="entry name" value="ABC_NikE_OppD_transporters"/>
    <property type="match status" value="1"/>
</dbReference>
<dbReference type="Gene3D" id="3.40.50.300">
    <property type="entry name" value="P-loop containing nucleotide triphosphate hydrolases"/>
    <property type="match status" value="1"/>
</dbReference>
<keyword evidence="6 9" id="KW-0067">ATP-binding</keyword>
<name>A0A6B3RKP5_9RHOB</name>
<evidence type="ECO:0000256" key="7">
    <source>
        <dbReference type="ARBA" id="ARBA00023136"/>
    </source>
</evidence>
<dbReference type="Proteomes" id="UP000481421">
    <property type="component" value="Unassembled WGS sequence"/>
</dbReference>
<keyword evidence="7" id="KW-0472">Membrane</keyword>
<dbReference type="PROSITE" id="PS00211">
    <property type="entry name" value="ABC_TRANSPORTER_1"/>
    <property type="match status" value="1"/>
</dbReference>
<dbReference type="InterPro" id="IPR003439">
    <property type="entry name" value="ABC_transporter-like_ATP-bd"/>
</dbReference>
<evidence type="ECO:0000256" key="3">
    <source>
        <dbReference type="ARBA" id="ARBA00022448"/>
    </source>
</evidence>
<feature type="domain" description="ABC transporter" evidence="8">
    <location>
        <begin position="9"/>
        <end position="261"/>
    </location>
</feature>
<evidence type="ECO:0000256" key="5">
    <source>
        <dbReference type="ARBA" id="ARBA00022741"/>
    </source>
</evidence>
<dbReference type="AlphaFoldDB" id="A0A6B3RKP5"/>
<evidence type="ECO:0000256" key="2">
    <source>
        <dbReference type="ARBA" id="ARBA00005417"/>
    </source>
</evidence>
<dbReference type="GO" id="GO:0016887">
    <property type="term" value="F:ATP hydrolysis activity"/>
    <property type="evidence" value="ECO:0007669"/>
    <property type="project" value="InterPro"/>
</dbReference>
<dbReference type="InterPro" id="IPR013563">
    <property type="entry name" value="Oligopep_ABC_C"/>
</dbReference>
<accession>A0A6B3RKP5</accession>
<keyword evidence="10" id="KW-1185">Reference proteome</keyword>
<dbReference type="PROSITE" id="PS50893">
    <property type="entry name" value="ABC_TRANSPORTER_2"/>
    <property type="match status" value="1"/>
</dbReference>
<evidence type="ECO:0000313" key="10">
    <source>
        <dbReference type="Proteomes" id="UP000481421"/>
    </source>
</evidence>
<proteinExistence type="inferred from homology"/>
<dbReference type="InterPro" id="IPR003593">
    <property type="entry name" value="AAA+_ATPase"/>
</dbReference>
<evidence type="ECO:0000313" key="9">
    <source>
        <dbReference type="EMBL" id="NEX46610.1"/>
    </source>
</evidence>
<dbReference type="EMBL" id="JAAIKE010000003">
    <property type="protein sequence ID" value="NEX46610.1"/>
    <property type="molecule type" value="Genomic_DNA"/>
</dbReference>
<comment type="similarity">
    <text evidence="2">Belongs to the ABC transporter superfamily.</text>
</comment>
<comment type="caution">
    <text evidence="9">The sequence shown here is derived from an EMBL/GenBank/DDBJ whole genome shotgun (WGS) entry which is preliminary data.</text>
</comment>
<dbReference type="FunFam" id="3.40.50.300:FF:000016">
    <property type="entry name" value="Oligopeptide ABC transporter ATP-binding component"/>
    <property type="match status" value="1"/>
</dbReference>
<dbReference type="NCBIfam" id="TIGR01727">
    <property type="entry name" value="oligo_HPY"/>
    <property type="match status" value="1"/>
</dbReference>
<protein>
    <submittedName>
        <fullName evidence="9">ABC transporter ATP-binding protein</fullName>
    </submittedName>
</protein>